<dbReference type="PIRSF" id="PIRSF016202">
    <property type="entry name" value="PH1107"/>
    <property type="match status" value="1"/>
</dbReference>
<keyword evidence="6" id="KW-1185">Reference proteome</keyword>
<evidence type="ECO:0000256" key="1">
    <source>
        <dbReference type="ARBA" id="ARBA00022676"/>
    </source>
</evidence>
<dbReference type="PANTHER" id="PTHR34106">
    <property type="entry name" value="GLYCOSIDASE"/>
    <property type="match status" value="1"/>
</dbReference>
<evidence type="ECO:0000256" key="2">
    <source>
        <dbReference type="ARBA" id="ARBA00022679"/>
    </source>
</evidence>
<dbReference type="Pfam" id="PF04041">
    <property type="entry name" value="Glyco_hydro_130"/>
    <property type="match status" value="1"/>
</dbReference>
<feature type="compositionally biased region" description="Polar residues" evidence="4">
    <location>
        <begin position="1"/>
        <end position="16"/>
    </location>
</feature>
<gene>
    <name evidence="5" type="ORF">K1Y79_10705</name>
</gene>
<dbReference type="SUPFAM" id="SSF75005">
    <property type="entry name" value="Arabinanase/levansucrase/invertase"/>
    <property type="match status" value="1"/>
</dbReference>
<name>A0ABS7GAV0_9BACT</name>
<evidence type="ECO:0000313" key="5">
    <source>
        <dbReference type="EMBL" id="MBW8684799.1"/>
    </source>
</evidence>
<feature type="region of interest" description="Disordered" evidence="4">
    <location>
        <begin position="1"/>
        <end position="24"/>
    </location>
</feature>
<organism evidence="5 6">
    <name type="scientific">Chitinophaga rhizophila</name>
    <dbReference type="NCBI Taxonomy" id="2866212"/>
    <lineage>
        <taxon>Bacteria</taxon>
        <taxon>Pseudomonadati</taxon>
        <taxon>Bacteroidota</taxon>
        <taxon>Chitinophagia</taxon>
        <taxon>Chitinophagales</taxon>
        <taxon>Chitinophagaceae</taxon>
        <taxon>Chitinophaga</taxon>
    </lineage>
</organism>
<evidence type="ECO:0000313" key="6">
    <source>
        <dbReference type="Proteomes" id="UP000812961"/>
    </source>
</evidence>
<dbReference type="PANTHER" id="PTHR34106:SF5">
    <property type="entry name" value="GLYCOSIDASE"/>
    <property type="match status" value="1"/>
</dbReference>
<keyword evidence="2" id="KW-0808">Transferase</keyword>
<comment type="caution">
    <text evidence="5">The sequence shown here is derived from an EMBL/GenBank/DDBJ whole genome shotgun (WGS) entry which is preliminary data.</text>
</comment>
<sequence>MGQKPIHTNTNTSTDRAANEPAGSLPGWALGPFIRPAGANPVISPDETTRFYDPLRKTMVDWESNDTFNPAAAVKDNKVYVLYRAEDKSGIGIGHRTSRIGLAESSNGLKMGRSGKPVLFPANDDQQEFEWTGGCEDPRVARTEDGVYLMLYTQWNKKTPRLGAATSTDLVHWKKHGPIFQDAYNGKFHDIASKSASILTTLKNGQLQIVKHEGKYWLYWGEYHVYAATSDNLVDWTPVVDEKGALKKLASPRKGYFDSNLTECGPPALLTDKGILLLYNGKNGAGADRDTNYTANSYCAGQMLFSATDPARLLSRLDRPFMVPTEAFEKSGQYPAGTVFIEGLVYFKNRYLLYYGCADSRVAVAIYDPAQKN</sequence>
<dbReference type="Proteomes" id="UP000812961">
    <property type="component" value="Unassembled WGS sequence"/>
</dbReference>
<dbReference type="CDD" id="cd18610">
    <property type="entry name" value="GH130_BT3780-like"/>
    <property type="match status" value="1"/>
</dbReference>
<proteinExistence type="inferred from homology"/>
<keyword evidence="5" id="KW-0378">Hydrolase</keyword>
<reference evidence="5 6" key="1">
    <citation type="submission" date="2021-08" db="EMBL/GenBank/DDBJ databases">
        <title>The genome sequence of Chitinophaga sp. B61.</title>
        <authorList>
            <person name="Zhang X."/>
        </authorList>
    </citation>
    <scope>NUCLEOTIDE SEQUENCE [LARGE SCALE GENOMIC DNA]</scope>
    <source>
        <strain evidence="5 6">B61</strain>
    </source>
</reference>
<dbReference type="Gene3D" id="2.115.10.20">
    <property type="entry name" value="Glycosyl hydrolase domain, family 43"/>
    <property type="match status" value="1"/>
</dbReference>
<dbReference type="InterPro" id="IPR007184">
    <property type="entry name" value="Mannoside_phosphorylase"/>
</dbReference>
<dbReference type="InterPro" id="IPR023296">
    <property type="entry name" value="Glyco_hydro_beta-prop_sf"/>
</dbReference>
<keyword evidence="1" id="KW-0328">Glycosyltransferase</keyword>
<evidence type="ECO:0000256" key="3">
    <source>
        <dbReference type="ARBA" id="ARBA00024356"/>
    </source>
</evidence>
<dbReference type="EMBL" id="JAICCF010000002">
    <property type="protein sequence ID" value="MBW8684799.1"/>
    <property type="molecule type" value="Genomic_DNA"/>
</dbReference>
<comment type="similarity">
    <text evidence="3">Belongs to the glycosyl hydrolase 130 family.</text>
</comment>
<protein>
    <submittedName>
        <fullName evidence="5">Glycoside hydrolase family 130 protein</fullName>
    </submittedName>
</protein>
<evidence type="ECO:0000256" key="4">
    <source>
        <dbReference type="SAM" id="MobiDB-lite"/>
    </source>
</evidence>
<dbReference type="GO" id="GO:0016787">
    <property type="term" value="F:hydrolase activity"/>
    <property type="evidence" value="ECO:0007669"/>
    <property type="project" value="UniProtKB-KW"/>
</dbReference>
<accession>A0ABS7GAV0</accession>